<dbReference type="Proteomes" id="UP000036902">
    <property type="component" value="Chromosome"/>
</dbReference>
<dbReference type="AlphaFoldDB" id="A0A127K678"/>
<dbReference type="InterPro" id="IPR003593">
    <property type="entry name" value="AAA+_ATPase"/>
</dbReference>
<dbReference type="STRING" id="1134435.AC731_011310"/>
<dbReference type="EMBL" id="CP014646">
    <property type="protein sequence ID" value="AMO37476.1"/>
    <property type="molecule type" value="Genomic_DNA"/>
</dbReference>
<feature type="domain" description="AAA+ ATPase" evidence="1">
    <location>
        <begin position="42"/>
        <end position="207"/>
    </location>
</feature>
<name>A0A127K678_9RHOO</name>
<organism evidence="2 3">
    <name type="scientific">Thauera humireducens</name>
    <dbReference type="NCBI Taxonomy" id="1134435"/>
    <lineage>
        <taxon>Bacteria</taxon>
        <taxon>Pseudomonadati</taxon>
        <taxon>Pseudomonadota</taxon>
        <taxon>Betaproteobacteria</taxon>
        <taxon>Rhodocyclales</taxon>
        <taxon>Zoogloeaceae</taxon>
        <taxon>Thauera</taxon>
    </lineage>
</organism>
<dbReference type="InterPro" id="IPR052026">
    <property type="entry name" value="ExeA_AAA_ATPase_DNA-bind"/>
</dbReference>
<dbReference type="NCBIfam" id="TIGR03015">
    <property type="entry name" value="pepcterm_ATPase"/>
    <property type="match status" value="1"/>
</dbReference>
<evidence type="ECO:0000313" key="2">
    <source>
        <dbReference type="EMBL" id="AMO37476.1"/>
    </source>
</evidence>
<gene>
    <name evidence="2" type="ORF">AC731_011310</name>
</gene>
<proteinExistence type="predicted"/>
<evidence type="ECO:0000313" key="3">
    <source>
        <dbReference type="Proteomes" id="UP000036902"/>
    </source>
</evidence>
<dbReference type="PANTHER" id="PTHR35894:SF1">
    <property type="entry name" value="PHOSPHORIBULOKINASE _ URIDINE KINASE FAMILY"/>
    <property type="match status" value="1"/>
</dbReference>
<dbReference type="SUPFAM" id="SSF52540">
    <property type="entry name" value="P-loop containing nucleoside triphosphate hydrolases"/>
    <property type="match status" value="1"/>
</dbReference>
<dbReference type="InterPro" id="IPR017466">
    <property type="entry name" value="XrtA-assoc_ATPase-like"/>
</dbReference>
<dbReference type="RefSeq" id="WP_004258401.1">
    <property type="nucleotide sequence ID" value="NZ_CP014646.1"/>
</dbReference>
<dbReference type="Gene3D" id="3.40.50.300">
    <property type="entry name" value="P-loop containing nucleotide triphosphate hydrolases"/>
    <property type="match status" value="1"/>
</dbReference>
<evidence type="ECO:0000259" key="1">
    <source>
        <dbReference type="SMART" id="SM00382"/>
    </source>
</evidence>
<reference evidence="3" key="1">
    <citation type="submission" date="2016-03" db="EMBL/GenBank/DDBJ databases">
        <authorList>
            <person name="Ma C."/>
            <person name="Zhou S."/>
            <person name="Yang G."/>
        </authorList>
    </citation>
    <scope>NUCLEOTIDE SEQUENCE [LARGE SCALE GENOMIC DNA]</scope>
    <source>
        <strain evidence="3">SgZ-1</strain>
    </source>
</reference>
<accession>A0A127K678</accession>
<sequence length="358" mass="39222">MYESFFKFKGKPFQLNPDPSFFYGSRGHKRAMAYLEYGLHQSEGFIVITGEIGAGKTTIVRSLLEHLDPAKVVAANLVSTQIDASDMLRMVAAAFGVPSRTLDKAGLLLALETFLVSVAASGKRALLIVDEAQNLTPAAVEELRMLSNFQLEDHALLQSFLVGQPEFRDIMQSGEMQQLRQRVIASYHLGPLDSQETRGYIEHRLGHVGWNNDPAFEPGAYTAIYGYTGGIPRKINTLCDRLLLGAYLSERHTIGEADVREVIEELKEEFAAAGARAVHTAGAPHHPQGLAFDQLALERLQVAPELADQVAGMAAGFDMQRIEARLAGLEHSVSATLNVLNQLLQAVRRDAPASEKTQ</sequence>
<dbReference type="SMART" id="SM00382">
    <property type="entry name" value="AAA"/>
    <property type="match status" value="1"/>
</dbReference>
<protein>
    <submittedName>
        <fullName evidence="2">ATPase</fullName>
    </submittedName>
</protein>
<dbReference type="PANTHER" id="PTHR35894">
    <property type="entry name" value="GENERAL SECRETION PATHWAY PROTEIN A-RELATED"/>
    <property type="match status" value="1"/>
</dbReference>
<dbReference type="InterPro" id="IPR049945">
    <property type="entry name" value="AAA_22"/>
</dbReference>
<dbReference type="InterPro" id="IPR027417">
    <property type="entry name" value="P-loop_NTPase"/>
</dbReference>
<dbReference type="GO" id="GO:0016887">
    <property type="term" value="F:ATP hydrolysis activity"/>
    <property type="evidence" value="ECO:0007669"/>
    <property type="project" value="InterPro"/>
</dbReference>
<dbReference type="KEGG" id="thu:AC731_011310"/>
<dbReference type="Pfam" id="PF13401">
    <property type="entry name" value="AAA_22"/>
    <property type="match status" value="1"/>
</dbReference>
<keyword evidence="3" id="KW-1185">Reference proteome</keyword>